<keyword evidence="5 12" id="KW-0812">Transmembrane</keyword>
<sequence>MFLYFYESYEAFDTKAVSYVTETAYLHWNTSFPAISICEVKGAELNYVDELEEASSVDDFVHDLAFFTGDCYTCGNKCDECDKLNFTAEVEKKRKTCTDLIRNCKWNDREFNCCKYFQPLETEYGICFALNSIHTKAHDGDIDFISNRKNGAGGISFRTTTDVRMYIHPTEDVPFINADPDLGRDILVEELTNVTLNVIEIDNDENVENIPIRKRSCRFPWEIPNGMKVHKYYSYSSCIVQCRVDAQLSLCGCTHHFMPMYIILNALRAENSQKPGLLCECVPSCNEPEYKIVSESRRYADAVFRPEASQKHRRRSNIVRVGKKVTDTADHPNTKENEVFEYIKFQINIHKCESLDFRNVDLYASFKLTITEEDDEKVLSPDFRPTGVCVRKFFLKRMSPISGDSQVNVNLQSLPTQRFKRIVTRTTMDLVGEHD</sequence>
<organism evidence="13 14">
    <name type="scientific">Cryptolaemus montrouzieri</name>
    <dbReference type="NCBI Taxonomy" id="559131"/>
    <lineage>
        <taxon>Eukaryota</taxon>
        <taxon>Metazoa</taxon>
        <taxon>Ecdysozoa</taxon>
        <taxon>Arthropoda</taxon>
        <taxon>Hexapoda</taxon>
        <taxon>Insecta</taxon>
        <taxon>Pterygota</taxon>
        <taxon>Neoptera</taxon>
        <taxon>Endopterygota</taxon>
        <taxon>Coleoptera</taxon>
        <taxon>Polyphaga</taxon>
        <taxon>Cucujiformia</taxon>
        <taxon>Coccinelloidea</taxon>
        <taxon>Coccinellidae</taxon>
        <taxon>Scymninae</taxon>
        <taxon>Scymnini</taxon>
        <taxon>Cryptolaemus</taxon>
    </lineage>
</organism>
<dbReference type="Proteomes" id="UP001516400">
    <property type="component" value="Unassembled WGS sequence"/>
</dbReference>
<evidence type="ECO:0000256" key="6">
    <source>
        <dbReference type="ARBA" id="ARBA00022989"/>
    </source>
</evidence>
<evidence type="ECO:0000256" key="9">
    <source>
        <dbReference type="ARBA" id="ARBA00023136"/>
    </source>
</evidence>
<comment type="caution">
    <text evidence="13">The sequence shown here is derived from an EMBL/GenBank/DDBJ whole genome shotgun (WGS) entry which is preliminary data.</text>
</comment>
<dbReference type="PANTHER" id="PTHR11690:SF184">
    <property type="entry name" value="PICKPOCKET 31"/>
    <property type="match status" value="1"/>
</dbReference>
<evidence type="ECO:0000313" key="14">
    <source>
        <dbReference type="Proteomes" id="UP001516400"/>
    </source>
</evidence>
<gene>
    <name evidence="13" type="ORF">HHI36_003236</name>
</gene>
<comment type="similarity">
    <text evidence="2 12">Belongs to the amiloride-sensitive sodium channel (TC 1.A.6) family.</text>
</comment>
<evidence type="ECO:0000256" key="10">
    <source>
        <dbReference type="ARBA" id="ARBA00023201"/>
    </source>
</evidence>
<evidence type="ECO:0000256" key="4">
    <source>
        <dbReference type="ARBA" id="ARBA00022461"/>
    </source>
</evidence>
<evidence type="ECO:0000256" key="2">
    <source>
        <dbReference type="ARBA" id="ARBA00007193"/>
    </source>
</evidence>
<keyword evidence="11 12" id="KW-0407">Ion channel</keyword>
<comment type="subcellular location">
    <subcellularLocation>
        <location evidence="1">Membrane</location>
        <topology evidence="1">Multi-pass membrane protein</topology>
    </subcellularLocation>
</comment>
<keyword evidence="10 12" id="KW-0739">Sodium transport</keyword>
<accession>A0ABD2PDE6</accession>
<evidence type="ECO:0000256" key="12">
    <source>
        <dbReference type="RuleBase" id="RU000679"/>
    </source>
</evidence>
<keyword evidence="7" id="KW-0915">Sodium</keyword>
<dbReference type="AlphaFoldDB" id="A0ABD2PDE6"/>
<dbReference type="EMBL" id="JABFTP020000185">
    <property type="protein sequence ID" value="KAL3288803.1"/>
    <property type="molecule type" value="Genomic_DNA"/>
</dbReference>
<evidence type="ECO:0000256" key="7">
    <source>
        <dbReference type="ARBA" id="ARBA00023053"/>
    </source>
</evidence>
<evidence type="ECO:0000256" key="3">
    <source>
        <dbReference type="ARBA" id="ARBA00022448"/>
    </source>
</evidence>
<dbReference type="Pfam" id="PF00858">
    <property type="entry name" value="ASC"/>
    <property type="match status" value="1"/>
</dbReference>
<evidence type="ECO:0000256" key="8">
    <source>
        <dbReference type="ARBA" id="ARBA00023065"/>
    </source>
</evidence>
<protein>
    <submittedName>
        <fullName evidence="13">Uncharacterized protein</fullName>
    </submittedName>
</protein>
<name>A0ABD2PDE6_9CUCU</name>
<dbReference type="GO" id="GO:0016020">
    <property type="term" value="C:membrane"/>
    <property type="evidence" value="ECO:0007669"/>
    <property type="project" value="UniProtKB-SubCell"/>
</dbReference>
<evidence type="ECO:0000256" key="11">
    <source>
        <dbReference type="ARBA" id="ARBA00023303"/>
    </source>
</evidence>
<dbReference type="Gene3D" id="2.60.470.10">
    <property type="entry name" value="Acid-sensing ion channels like domains"/>
    <property type="match status" value="1"/>
</dbReference>
<keyword evidence="6" id="KW-1133">Transmembrane helix</keyword>
<keyword evidence="3 12" id="KW-0813">Transport</keyword>
<proteinExistence type="inferred from homology"/>
<keyword evidence="14" id="KW-1185">Reference proteome</keyword>
<dbReference type="InterPro" id="IPR001873">
    <property type="entry name" value="ENaC"/>
</dbReference>
<dbReference type="GO" id="GO:0005272">
    <property type="term" value="F:sodium channel activity"/>
    <property type="evidence" value="ECO:0007669"/>
    <property type="project" value="UniProtKB-KW"/>
</dbReference>
<keyword evidence="9" id="KW-0472">Membrane</keyword>
<evidence type="ECO:0000313" key="13">
    <source>
        <dbReference type="EMBL" id="KAL3288803.1"/>
    </source>
</evidence>
<keyword evidence="8 12" id="KW-0406">Ion transport</keyword>
<keyword evidence="4 12" id="KW-0894">Sodium channel</keyword>
<dbReference type="PANTHER" id="PTHR11690">
    <property type="entry name" value="AMILORIDE-SENSITIVE SODIUM CHANNEL-RELATED"/>
    <property type="match status" value="1"/>
</dbReference>
<evidence type="ECO:0000256" key="5">
    <source>
        <dbReference type="ARBA" id="ARBA00022692"/>
    </source>
</evidence>
<evidence type="ECO:0000256" key="1">
    <source>
        <dbReference type="ARBA" id="ARBA00004141"/>
    </source>
</evidence>
<reference evidence="13 14" key="1">
    <citation type="journal article" date="2021" name="BMC Biol.">
        <title>Horizontally acquired antibacterial genes associated with adaptive radiation of ladybird beetles.</title>
        <authorList>
            <person name="Li H.S."/>
            <person name="Tang X.F."/>
            <person name="Huang Y.H."/>
            <person name="Xu Z.Y."/>
            <person name="Chen M.L."/>
            <person name="Du X.Y."/>
            <person name="Qiu B.Y."/>
            <person name="Chen P.T."/>
            <person name="Zhang W."/>
            <person name="Slipinski A."/>
            <person name="Escalona H.E."/>
            <person name="Waterhouse R.M."/>
            <person name="Zwick A."/>
            <person name="Pang H."/>
        </authorList>
    </citation>
    <scope>NUCLEOTIDE SEQUENCE [LARGE SCALE GENOMIC DNA]</scope>
    <source>
        <strain evidence="13">SYSU2018</strain>
    </source>
</reference>